<accession>A0ABV7NJS0</accession>
<dbReference type="Proteomes" id="UP001595681">
    <property type="component" value="Unassembled WGS sequence"/>
</dbReference>
<evidence type="ECO:0000256" key="4">
    <source>
        <dbReference type="PROSITE-ProRule" id="PRU00335"/>
    </source>
</evidence>
<feature type="domain" description="HTH tetR-type" evidence="5">
    <location>
        <begin position="30"/>
        <end position="90"/>
    </location>
</feature>
<evidence type="ECO:0000256" key="3">
    <source>
        <dbReference type="ARBA" id="ARBA00023163"/>
    </source>
</evidence>
<dbReference type="PANTHER" id="PTHR30055">
    <property type="entry name" value="HTH-TYPE TRANSCRIPTIONAL REGULATOR RUTR"/>
    <property type="match status" value="1"/>
</dbReference>
<dbReference type="Pfam" id="PF00440">
    <property type="entry name" value="TetR_N"/>
    <property type="match status" value="1"/>
</dbReference>
<dbReference type="EMBL" id="JBHRVU010000005">
    <property type="protein sequence ID" value="MFC3443311.1"/>
    <property type="molecule type" value="Genomic_DNA"/>
</dbReference>
<gene>
    <name evidence="6" type="ORF">ACFOKF_19335</name>
</gene>
<dbReference type="PANTHER" id="PTHR30055:SF234">
    <property type="entry name" value="HTH-TYPE TRANSCRIPTIONAL REGULATOR BETI"/>
    <property type="match status" value="1"/>
</dbReference>
<proteinExistence type="predicted"/>
<dbReference type="SUPFAM" id="SSF46689">
    <property type="entry name" value="Homeodomain-like"/>
    <property type="match status" value="1"/>
</dbReference>
<comment type="caution">
    <text evidence="6">The sequence shown here is derived from an EMBL/GenBank/DDBJ whole genome shotgun (WGS) entry which is preliminary data.</text>
</comment>
<evidence type="ECO:0000313" key="6">
    <source>
        <dbReference type="EMBL" id="MFC3443311.1"/>
    </source>
</evidence>
<name>A0ABV7NJS0_9SPHN</name>
<evidence type="ECO:0000259" key="5">
    <source>
        <dbReference type="PROSITE" id="PS50977"/>
    </source>
</evidence>
<keyword evidence="3" id="KW-0804">Transcription</keyword>
<keyword evidence="7" id="KW-1185">Reference proteome</keyword>
<feature type="DNA-binding region" description="H-T-H motif" evidence="4">
    <location>
        <begin position="53"/>
        <end position="72"/>
    </location>
</feature>
<evidence type="ECO:0000256" key="2">
    <source>
        <dbReference type="ARBA" id="ARBA00023125"/>
    </source>
</evidence>
<dbReference type="InterPro" id="IPR009057">
    <property type="entry name" value="Homeodomain-like_sf"/>
</dbReference>
<keyword evidence="2 4" id="KW-0238">DNA-binding</keyword>
<evidence type="ECO:0000256" key="1">
    <source>
        <dbReference type="ARBA" id="ARBA00023015"/>
    </source>
</evidence>
<dbReference type="PROSITE" id="PS50977">
    <property type="entry name" value="HTH_TETR_2"/>
    <property type="match status" value="1"/>
</dbReference>
<dbReference type="RefSeq" id="WP_380798012.1">
    <property type="nucleotide sequence ID" value="NZ_JBHRVU010000005.1"/>
</dbReference>
<keyword evidence="1" id="KW-0805">Transcription regulation</keyword>
<reference evidence="7" key="1">
    <citation type="journal article" date="2019" name="Int. J. Syst. Evol. Microbiol.">
        <title>The Global Catalogue of Microorganisms (GCM) 10K type strain sequencing project: providing services to taxonomists for standard genome sequencing and annotation.</title>
        <authorList>
            <consortium name="The Broad Institute Genomics Platform"/>
            <consortium name="The Broad Institute Genome Sequencing Center for Infectious Disease"/>
            <person name="Wu L."/>
            <person name="Ma J."/>
        </authorList>
    </citation>
    <scope>NUCLEOTIDE SEQUENCE [LARGE SCALE GENOMIC DNA]</scope>
    <source>
        <strain evidence="7">CCM 7491</strain>
    </source>
</reference>
<dbReference type="PRINTS" id="PR00455">
    <property type="entry name" value="HTHTETR"/>
</dbReference>
<protein>
    <submittedName>
        <fullName evidence="6">TetR/AcrR family transcriptional regulator</fullName>
    </submittedName>
</protein>
<dbReference type="Gene3D" id="1.10.357.10">
    <property type="entry name" value="Tetracycline Repressor, domain 2"/>
    <property type="match status" value="1"/>
</dbReference>
<dbReference type="InterPro" id="IPR050109">
    <property type="entry name" value="HTH-type_TetR-like_transc_reg"/>
</dbReference>
<evidence type="ECO:0000313" key="7">
    <source>
        <dbReference type="Proteomes" id="UP001595681"/>
    </source>
</evidence>
<dbReference type="InterPro" id="IPR001647">
    <property type="entry name" value="HTH_TetR"/>
</dbReference>
<sequence length="237" mass="26879">MPEVKLVDLSELEPVGMVRADAGLQQRKSADTRVTILEAAIDCLADLGYARTTNRLIAKQAKVSRGAMLHHYATRQDLIESVIDYAFYCHMEEFGRAIRGLSDQERKSDNSGIALDWELFLSRPHKAYLELTMAARTDEELRAIFVPKAQRHDRIWCDQLLAVFPEWSNDLELLNRSRRVVTAMMSGMILNRDIWNDAGMEQTLLQFLADILIKLREGDLTFAAPPPPAPKKRAKVG</sequence>
<organism evidence="6 7">
    <name type="scientific">Sphingobium rhizovicinum</name>
    <dbReference type="NCBI Taxonomy" id="432308"/>
    <lineage>
        <taxon>Bacteria</taxon>
        <taxon>Pseudomonadati</taxon>
        <taxon>Pseudomonadota</taxon>
        <taxon>Alphaproteobacteria</taxon>
        <taxon>Sphingomonadales</taxon>
        <taxon>Sphingomonadaceae</taxon>
        <taxon>Sphingobium</taxon>
    </lineage>
</organism>